<sequence>MSTYNASIPEVDAKIQNFVDCTKEVNEFLGDSSANVLQALEAIKEHGQNLLQSSEEMAQGAINTRDSIEAATEFSRSAVQSSETVTKNILASVEILHEIRETIKEGHSILKAQKEAMLNNQKVLEQLSASMQNVKDQASEIANITKMMKKIAMSTKILSINASIEVARVGQQGKGFGVVAEEIKKFAANSEEQAKQINDFAAAIDTAINIAHKNVNISAEASMYQADRAEEVSASFEQIVKSVMQANEWIQLVQSENYQLKEDINKIQDKFNILSSISSQTVVSTREVSNTIQQQTQFVDEVLSKMQELDNMTKELNVIVQDYEQN</sequence>
<evidence type="ECO:0000313" key="5">
    <source>
        <dbReference type="Proteomes" id="UP000276437"/>
    </source>
</evidence>
<reference evidence="4 5" key="1">
    <citation type="journal article" date="2018" name="Int. J. Syst. Evol. Microbiol.">
        <title>Methylomusa anaerophila gen. nov., sp. nov., an anaerobic methanol-utilizing bacterium isolated from a microbial fuel cell.</title>
        <authorList>
            <person name="Amano N."/>
            <person name="Yamamuro A."/>
            <person name="Miyahara M."/>
            <person name="Kouzuma A."/>
            <person name="Abe T."/>
            <person name="Watanabe K."/>
        </authorList>
    </citation>
    <scope>NUCLEOTIDE SEQUENCE [LARGE SCALE GENOMIC DNA]</scope>
    <source>
        <strain evidence="4 5">MMFC1</strain>
    </source>
</reference>
<dbReference type="PANTHER" id="PTHR32089:SF112">
    <property type="entry name" value="LYSOZYME-LIKE PROTEIN-RELATED"/>
    <property type="match status" value="1"/>
</dbReference>
<feature type="domain" description="Methyl-accepting transducer" evidence="3">
    <location>
        <begin position="39"/>
        <end position="310"/>
    </location>
</feature>
<evidence type="ECO:0000256" key="2">
    <source>
        <dbReference type="PROSITE-ProRule" id="PRU00284"/>
    </source>
</evidence>
<evidence type="ECO:0000259" key="3">
    <source>
        <dbReference type="PROSITE" id="PS50111"/>
    </source>
</evidence>
<dbReference type="Pfam" id="PF00015">
    <property type="entry name" value="MCPsignal"/>
    <property type="match status" value="1"/>
</dbReference>
<name>A0A348AGE6_9FIRM</name>
<dbReference type="AlphaFoldDB" id="A0A348AGE6"/>
<dbReference type="GO" id="GO:0007165">
    <property type="term" value="P:signal transduction"/>
    <property type="evidence" value="ECO:0007669"/>
    <property type="project" value="UniProtKB-KW"/>
</dbReference>
<accession>A0A348AGE6</accession>
<proteinExistence type="predicted"/>
<dbReference type="KEGG" id="mana:MAMMFC1_00792"/>
<dbReference type="EMBL" id="AP018449">
    <property type="protein sequence ID" value="BBB90144.1"/>
    <property type="molecule type" value="Genomic_DNA"/>
</dbReference>
<dbReference type="Proteomes" id="UP000276437">
    <property type="component" value="Chromosome"/>
</dbReference>
<evidence type="ECO:0000256" key="1">
    <source>
        <dbReference type="ARBA" id="ARBA00023224"/>
    </source>
</evidence>
<protein>
    <submittedName>
        <fullName evidence="4">Putative methyl-accepting chemotaxis protein YoaH</fullName>
    </submittedName>
</protein>
<keyword evidence="5" id="KW-1185">Reference proteome</keyword>
<dbReference type="PANTHER" id="PTHR32089">
    <property type="entry name" value="METHYL-ACCEPTING CHEMOTAXIS PROTEIN MCPB"/>
    <property type="match status" value="1"/>
</dbReference>
<dbReference type="OrthoDB" id="9814363at2"/>
<organism evidence="4 5">
    <name type="scientific">Methylomusa anaerophila</name>
    <dbReference type="NCBI Taxonomy" id="1930071"/>
    <lineage>
        <taxon>Bacteria</taxon>
        <taxon>Bacillati</taxon>
        <taxon>Bacillota</taxon>
        <taxon>Negativicutes</taxon>
        <taxon>Selenomonadales</taxon>
        <taxon>Sporomusaceae</taxon>
        <taxon>Methylomusa</taxon>
    </lineage>
</organism>
<keyword evidence="1 2" id="KW-0807">Transducer</keyword>
<dbReference type="GO" id="GO:0016020">
    <property type="term" value="C:membrane"/>
    <property type="evidence" value="ECO:0007669"/>
    <property type="project" value="InterPro"/>
</dbReference>
<dbReference type="Gene3D" id="1.10.287.950">
    <property type="entry name" value="Methyl-accepting chemotaxis protein"/>
    <property type="match status" value="1"/>
</dbReference>
<gene>
    <name evidence="4" type="primary">yoaH</name>
    <name evidence="4" type="ORF">MAMMFC1_00792</name>
</gene>
<evidence type="ECO:0000313" key="4">
    <source>
        <dbReference type="EMBL" id="BBB90144.1"/>
    </source>
</evidence>
<dbReference type="InterPro" id="IPR004089">
    <property type="entry name" value="MCPsignal_dom"/>
</dbReference>
<dbReference type="SMART" id="SM00283">
    <property type="entry name" value="MA"/>
    <property type="match status" value="1"/>
</dbReference>
<dbReference type="SUPFAM" id="SSF58104">
    <property type="entry name" value="Methyl-accepting chemotaxis protein (MCP) signaling domain"/>
    <property type="match status" value="1"/>
</dbReference>
<dbReference type="PROSITE" id="PS50111">
    <property type="entry name" value="CHEMOTAXIS_TRANSDUC_2"/>
    <property type="match status" value="1"/>
</dbReference>
<dbReference type="RefSeq" id="WP_126306659.1">
    <property type="nucleotide sequence ID" value="NZ_AP018449.1"/>
</dbReference>